<evidence type="ECO:0000256" key="10">
    <source>
        <dbReference type="ARBA" id="ARBA00023242"/>
    </source>
</evidence>
<dbReference type="InterPro" id="IPR050910">
    <property type="entry name" value="JMJD6_ArgDemeth/LysHydrox"/>
</dbReference>
<sequence length="269" mass="30645">SYYGISVGQVGHAATDVDQHFEKVNWSEKFDRLCEVLDEVSENGSPKKTIVFANTKDAVYGMWAMKSWSMERFTEDFGHQKMICDWCFGLRLRLNDFAEYAATQADDDPLYLFDHLFGEYPATKSLLDEYQVPSVFGEDLLAGLGSLRPPYRWLLVGPRRSGSKVHQDPLGTSAWNALISGRCLTRRIDRPMACLRRHQRGGRLQGPRRSHRIETYGKDASIETYVARSFPRKAALLLLLDVGLAWTGNIFDRQESYGCFSLPKHPPRS</sequence>
<evidence type="ECO:0000256" key="5">
    <source>
        <dbReference type="ARBA" id="ARBA00022964"/>
    </source>
</evidence>
<keyword evidence="10" id="KW-0539">Nucleus</keyword>
<comment type="subcellular location">
    <subcellularLocation>
        <location evidence="2">Nucleus</location>
    </subcellularLocation>
</comment>
<keyword evidence="3" id="KW-0479">Metal-binding</keyword>
<dbReference type="EMBL" id="CAXAMM010039100">
    <property type="protein sequence ID" value="CAK9083680.1"/>
    <property type="molecule type" value="Genomic_DNA"/>
</dbReference>
<keyword evidence="6" id="KW-0560">Oxidoreductase</keyword>
<gene>
    <name evidence="13" type="ORF">SCF082_LOCUS39714</name>
</gene>
<dbReference type="Gene3D" id="2.60.120.650">
    <property type="entry name" value="Cupin"/>
    <property type="match status" value="1"/>
</dbReference>
<reference evidence="13 14" key="1">
    <citation type="submission" date="2024-02" db="EMBL/GenBank/DDBJ databases">
        <authorList>
            <person name="Chen Y."/>
            <person name="Shah S."/>
            <person name="Dougan E. K."/>
            <person name="Thang M."/>
            <person name="Chan C."/>
        </authorList>
    </citation>
    <scope>NUCLEOTIDE SEQUENCE [LARGE SCALE GENOMIC DNA]</scope>
</reference>
<feature type="non-terminal residue" evidence="13">
    <location>
        <position position="1"/>
    </location>
</feature>
<evidence type="ECO:0000259" key="12">
    <source>
        <dbReference type="PROSITE" id="PS51184"/>
    </source>
</evidence>
<organism evidence="13 14">
    <name type="scientific">Durusdinium trenchii</name>
    <dbReference type="NCBI Taxonomy" id="1381693"/>
    <lineage>
        <taxon>Eukaryota</taxon>
        <taxon>Sar</taxon>
        <taxon>Alveolata</taxon>
        <taxon>Dinophyceae</taxon>
        <taxon>Suessiales</taxon>
        <taxon>Symbiodiniaceae</taxon>
        <taxon>Durusdinium</taxon>
    </lineage>
</organism>
<keyword evidence="5" id="KW-0223">Dioxygenase</keyword>
<evidence type="ECO:0000256" key="8">
    <source>
        <dbReference type="ARBA" id="ARBA00023015"/>
    </source>
</evidence>
<evidence type="ECO:0000256" key="6">
    <source>
        <dbReference type="ARBA" id="ARBA00023002"/>
    </source>
</evidence>
<keyword evidence="7" id="KW-0408">Iron</keyword>
<evidence type="ECO:0000256" key="3">
    <source>
        <dbReference type="ARBA" id="ARBA00022723"/>
    </source>
</evidence>
<evidence type="ECO:0000256" key="2">
    <source>
        <dbReference type="ARBA" id="ARBA00004123"/>
    </source>
</evidence>
<keyword evidence="9" id="KW-0804">Transcription</keyword>
<proteinExistence type="inferred from homology"/>
<dbReference type="InterPro" id="IPR003347">
    <property type="entry name" value="JmjC_dom"/>
</dbReference>
<accession>A0ABP0Q840</accession>
<comment type="cofactor">
    <cofactor evidence="1">
        <name>Fe(2+)</name>
        <dbReference type="ChEBI" id="CHEBI:29033"/>
    </cofactor>
</comment>
<dbReference type="SUPFAM" id="SSF51197">
    <property type="entry name" value="Clavaminate synthase-like"/>
    <property type="match status" value="1"/>
</dbReference>
<protein>
    <recommendedName>
        <fullName evidence="12">JmjC domain-containing protein</fullName>
    </recommendedName>
</protein>
<dbReference type="PANTHER" id="PTHR12480">
    <property type="entry name" value="ARGININE DEMETHYLASE AND LYSYL-HYDROXYLASE JMJD"/>
    <property type="match status" value="1"/>
</dbReference>
<keyword evidence="4" id="KW-0156">Chromatin regulator</keyword>
<comment type="similarity">
    <text evidence="11">Belongs to the JMJD6 family.</text>
</comment>
<evidence type="ECO:0000256" key="11">
    <source>
        <dbReference type="ARBA" id="ARBA00038068"/>
    </source>
</evidence>
<evidence type="ECO:0000256" key="1">
    <source>
        <dbReference type="ARBA" id="ARBA00001954"/>
    </source>
</evidence>
<comment type="caution">
    <text evidence="13">The sequence shown here is derived from an EMBL/GenBank/DDBJ whole genome shotgun (WGS) entry which is preliminary data.</text>
</comment>
<keyword evidence="14" id="KW-1185">Reference proteome</keyword>
<evidence type="ECO:0000256" key="4">
    <source>
        <dbReference type="ARBA" id="ARBA00022853"/>
    </source>
</evidence>
<feature type="domain" description="JmjC" evidence="12">
    <location>
        <begin position="121"/>
        <end position="269"/>
    </location>
</feature>
<evidence type="ECO:0000313" key="13">
    <source>
        <dbReference type="EMBL" id="CAK9083680.1"/>
    </source>
</evidence>
<name>A0ABP0Q840_9DINO</name>
<dbReference type="PANTHER" id="PTHR12480:SF32">
    <property type="entry name" value="BIFUNCTIONAL ARGININE DEMETHYLASE AND LYSYL-HYDROXYLASE JMJD6"/>
    <property type="match status" value="1"/>
</dbReference>
<keyword evidence="8" id="KW-0805">Transcription regulation</keyword>
<dbReference type="PROSITE" id="PS51184">
    <property type="entry name" value="JMJC"/>
    <property type="match status" value="1"/>
</dbReference>
<evidence type="ECO:0000256" key="9">
    <source>
        <dbReference type="ARBA" id="ARBA00023163"/>
    </source>
</evidence>
<evidence type="ECO:0000256" key="7">
    <source>
        <dbReference type="ARBA" id="ARBA00023004"/>
    </source>
</evidence>
<evidence type="ECO:0000313" key="14">
    <source>
        <dbReference type="Proteomes" id="UP001642464"/>
    </source>
</evidence>
<dbReference type="Proteomes" id="UP001642464">
    <property type="component" value="Unassembled WGS sequence"/>
</dbReference>